<reference evidence="10 11" key="1">
    <citation type="submission" date="2019-04" db="EMBL/GenBank/DDBJ databases">
        <authorList>
            <person name="Hwang J.C."/>
        </authorList>
    </citation>
    <scope>NUCLEOTIDE SEQUENCE [LARGE SCALE GENOMIC DNA]</scope>
    <source>
        <strain evidence="10 11">IMCC35002</strain>
    </source>
</reference>
<dbReference type="InterPro" id="IPR003646">
    <property type="entry name" value="SH3-like_bac-type"/>
</dbReference>
<keyword evidence="11" id="KW-1185">Reference proteome</keyword>
<feature type="chain" id="PRO_5020680653" evidence="8">
    <location>
        <begin position="23"/>
        <end position="209"/>
    </location>
</feature>
<dbReference type="Proteomes" id="UP000305675">
    <property type="component" value="Unassembled WGS sequence"/>
</dbReference>
<evidence type="ECO:0000313" key="10">
    <source>
        <dbReference type="EMBL" id="TKB56762.1"/>
    </source>
</evidence>
<dbReference type="SMART" id="SM00287">
    <property type="entry name" value="SH3b"/>
    <property type="match status" value="1"/>
</dbReference>
<comment type="caution">
    <text evidence="10">The sequence shown here is derived from an EMBL/GenBank/DDBJ whole genome shotgun (WGS) entry which is preliminary data.</text>
</comment>
<dbReference type="NCBIfam" id="TIGR04211">
    <property type="entry name" value="SH3_and_anchor"/>
    <property type="match status" value="1"/>
</dbReference>
<sequence length="209" mass="23420">MRKIIAAVVAALSVLLSANLSAETRYSIADDIYIYLHSGPGTEFRILGSISAGLEVTPTGNSQGDYVEITDTKERTGWIKRSQLSETESFRVALPRLNQEVSELTTQLDDAKTTNDSLNLQVQQLQQELDGIYDKHQQEMVQLKQQLKTTQADNDRLITENGEMQKQEMWQWLKQGGIIALVGVILGLIVAYLPRPTRKAKHHGGWVSR</sequence>
<gene>
    <name evidence="10" type="ORF">FCL42_06420</name>
</gene>
<keyword evidence="3 8" id="KW-0732">Signal</keyword>
<dbReference type="GO" id="GO:0016020">
    <property type="term" value="C:membrane"/>
    <property type="evidence" value="ECO:0007669"/>
    <property type="project" value="UniProtKB-SubCell"/>
</dbReference>
<dbReference type="PIRSF" id="PIRSF006158">
    <property type="entry name" value="UCP006158_SH3"/>
    <property type="match status" value="1"/>
</dbReference>
<keyword evidence="2 7" id="KW-0812">Transmembrane</keyword>
<dbReference type="AlphaFoldDB" id="A0A4U1BQX9"/>
<dbReference type="PROSITE" id="PS51781">
    <property type="entry name" value="SH3B"/>
    <property type="match status" value="1"/>
</dbReference>
<evidence type="ECO:0000313" key="11">
    <source>
        <dbReference type="Proteomes" id="UP000305675"/>
    </source>
</evidence>
<dbReference type="RefSeq" id="WP_136862566.1">
    <property type="nucleotide sequence ID" value="NZ_SWCJ01000003.1"/>
</dbReference>
<proteinExistence type="predicted"/>
<keyword evidence="6" id="KW-0175">Coiled coil</keyword>
<evidence type="ECO:0000256" key="3">
    <source>
        <dbReference type="ARBA" id="ARBA00022729"/>
    </source>
</evidence>
<comment type="subcellular location">
    <subcellularLocation>
        <location evidence="1">Membrane</location>
        <topology evidence="1">Single-pass membrane protein</topology>
    </subcellularLocation>
</comment>
<feature type="transmembrane region" description="Helical" evidence="7">
    <location>
        <begin position="172"/>
        <end position="193"/>
    </location>
</feature>
<name>A0A4U1BQX9_9GAMM</name>
<accession>A0A4U1BQX9</accession>
<keyword evidence="4 7" id="KW-1133">Transmembrane helix</keyword>
<evidence type="ECO:0000256" key="5">
    <source>
        <dbReference type="ARBA" id="ARBA00023136"/>
    </source>
</evidence>
<evidence type="ECO:0000256" key="7">
    <source>
        <dbReference type="SAM" id="Phobius"/>
    </source>
</evidence>
<keyword evidence="5 7" id="KW-0472">Membrane</keyword>
<evidence type="ECO:0000256" key="2">
    <source>
        <dbReference type="ARBA" id="ARBA00022692"/>
    </source>
</evidence>
<dbReference type="OrthoDB" id="9790951at2"/>
<evidence type="ECO:0000259" key="9">
    <source>
        <dbReference type="PROSITE" id="PS51781"/>
    </source>
</evidence>
<evidence type="ECO:0000256" key="6">
    <source>
        <dbReference type="SAM" id="Coils"/>
    </source>
</evidence>
<dbReference type="Gene3D" id="2.30.30.40">
    <property type="entry name" value="SH3 Domains"/>
    <property type="match status" value="1"/>
</dbReference>
<feature type="domain" description="SH3b" evidence="9">
    <location>
        <begin position="22"/>
        <end position="88"/>
    </location>
</feature>
<dbReference type="EMBL" id="SWCJ01000003">
    <property type="protein sequence ID" value="TKB56762.1"/>
    <property type="molecule type" value="Genomic_DNA"/>
</dbReference>
<protein>
    <submittedName>
        <fullName evidence="10">TIGR04211 family SH3 domain-containing protein</fullName>
    </submittedName>
</protein>
<organism evidence="10 11">
    <name type="scientific">Ferrimonas aestuarii</name>
    <dbReference type="NCBI Taxonomy" id="2569539"/>
    <lineage>
        <taxon>Bacteria</taxon>
        <taxon>Pseudomonadati</taxon>
        <taxon>Pseudomonadota</taxon>
        <taxon>Gammaproteobacteria</taxon>
        <taxon>Alteromonadales</taxon>
        <taxon>Ferrimonadaceae</taxon>
        <taxon>Ferrimonas</taxon>
    </lineage>
</organism>
<evidence type="ECO:0000256" key="8">
    <source>
        <dbReference type="SAM" id="SignalP"/>
    </source>
</evidence>
<dbReference type="Pfam" id="PF08239">
    <property type="entry name" value="SH3_3"/>
    <property type="match status" value="1"/>
</dbReference>
<feature type="signal peptide" evidence="8">
    <location>
        <begin position="1"/>
        <end position="22"/>
    </location>
</feature>
<evidence type="ECO:0000256" key="4">
    <source>
        <dbReference type="ARBA" id="ARBA00022989"/>
    </source>
</evidence>
<dbReference type="InterPro" id="IPR016476">
    <property type="entry name" value="SH3_dom_pro"/>
</dbReference>
<feature type="coiled-coil region" evidence="6">
    <location>
        <begin position="94"/>
        <end position="167"/>
    </location>
</feature>
<evidence type="ECO:0000256" key="1">
    <source>
        <dbReference type="ARBA" id="ARBA00004167"/>
    </source>
</evidence>